<evidence type="ECO:0000256" key="1">
    <source>
        <dbReference type="SAM" id="MobiDB-lite"/>
    </source>
</evidence>
<gene>
    <name evidence="2" type="ORF">ALEPTO_LOCUS7103</name>
</gene>
<evidence type="ECO:0000313" key="3">
    <source>
        <dbReference type="Proteomes" id="UP000789508"/>
    </source>
</evidence>
<dbReference type="Proteomes" id="UP000789508">
    <property type="component" value="Unassembled WGS sequence"/>
</dbReference>
<reference evidence="2" key="1">
    <citation type="submission" date="2021-06" db="EMBL/GenBank/DDBJ databases">
        <authorList>
            <person name="Kallberg Y."/>
            <person name="Tangrot J."/>
            <person name="Rosling A."/>
        </authorList>
    </citation>
    <scope>NUCLEOTIDE SEQUENCE</scope>
    <source>
        <strain evidence="2">FL130A</strain>
    </source>
</reference>
<organism evidence="2 3">
    <name type="scientific">Ambispora leptoticha</name>
    <dbReference type="NCBI Taxonomy" id="144679"/>
    <lineage>
        <taxon>Eukaryota</taxon>
        <taxon>Fungi</taxon>
        <taxon>Fungi incertae sedis</taxon>
        <taxon>Mucoromycota</taxon>
        <taxon>Glomeromycotina</taxon>
        <taxon>Glomeromycetes</taxon>
        <taxon>Archaeosporales</taxon>
        <taxon>Ambisporaceae</taxon>
        <taxon>Ambispora</taxon>
    </lineage>
</organism>
<feature type="region of interest" description="Disordered" evidence="1">
    <location>
        <begin position="100"/>
        <end position="140"/>
    </location>
</feature>
<feature type="compositionally biased region" description="Basic and acidic residues" evidence="1">
    <location>
        <begin position="100"/>
        <end position="133"/>
    </location>
</feature>
<keyword evidence="3" id="KW-1185">Reference proteome</keyword>
<feature type="non-terminal residue" evidence="2">
    <location>
        <position position="140"/>
    </location>
</feature>
<accession>A0A9N9BQP3</accession>
<evidence type="ECO:0000313" key="2">
    <source>
        <dbReference type="EMBL" id="CAG8577542.1"/>
    </source>
</evidence>
<name>A0A9N9BQP3_9GLOM</name>
<proteinExistence type="predicted"/>
<comment type="caution">
    <text evidence="2">The sequence shown here is derived from an EMBL/GenBank/DDBJ whole genome shotgun (WGS) entry which is preliminary data.</text>
</comment>
<dbReference type="EMBL" id="CAJVPS010002841">
    <property type="protein sequence ID" value="CAG8577542.1"/>
    <property type="molecule type" value="Genomic_DNA"/>
</dbReference>
<protein>
    <submittedName>
        <fullName evidence="2">10429_t:CDS:1</fullName>
    </submittedName>
</protein>
<dbReference type="AlphaFoldDB" id="A0A9N9BQP3"/>
<sequence>MNLKIENYPNKSQYYKAVRLSFAKYDETGKIYTTAAEINFCPYCQQALEIQEGKRICHNPCWDKAQMSKIKQAHREEIKKYGECRIANCEKCLLNRQKEEECRKHGEEASRKAKELKAQRRAEKEALAKERSNKNLGKKR</sequence>